<keyword evidence="3" id="KW-1185">Reference proteome</keyword>
<organism evidence="2 3">
    <name type="scientific">Enteroscipio rubneri</name>
    <dbReference type="NCBI Taxonomy" id="2070686"/>
    <lineage>
        <taxon>Bacteria</taxon>
        <taxon>Bacillati</taxon>
        <taxon>Actinomycetota</taxon>
        <taxon>Coriobacteriia</taxon>
        <taxon>Eggerthellales</taxon>
        <taxon>Eggerthellaceae</taxon>
        <taxon>Enteroscipio</taxon>
    </lineage>
</organism>
<evidence type="ECO:0000313" key="2">
    <source>
        <dbReference type="EMBL" id="PNV68035.1"/>
    </source>
</evidence>
<comment type="caution">
    <text evidence="2">The sequence shown here is derived from an EMBL/GenBank/DDBJ whole genome shotgun (WGS) entry which is preliminary data.</text>
</comment>
<proteinExistence type="predicted"/>
<dbReference type="Proteomes" id="UP000236197">
    <property type="component" value="Unassembled WGS sequence"/>
</dbReference>
<feature type="compositionally biased region" description="Low complexity" evidence="1">
    <location>
        <begin position="84"/>
        <end position="103"/>
    </location>
</feature>
<feature type="region of interest" description="Disordered" evidence="1">
    <location>
        <begin position="77"/>
        <end position="103"/>
    </location>
</feature>
<protein>
    <submittedName>
        <fullName evidence="2">Uncharacterized protein</fullName>
    </submittedName>
</protein>
<gene>
    <name evidence="2" type="ORF">C2L71_04115</name>
</gene>
<evidence type="ECO:0000256" key="1">
    <source>
        <dbReference type="SAM" id="MobiDB-lite"/>
    </source>
</evidence>
<accession>A0A2K2UCH0</accession>
<name>A0A2K2UCH0_9ACTN</name>
<dbReference type="AlphaFoldDB" id="A0A2K2UCH0"/>
<dbReference type="EMBL" id="PPEK01000003">
    <property type="protein sequence ID" value="PNV68035.1"/>
    <property type="molecule type" value="Genomic_DNA"/>
</dbReference>
<reference evidence="3" key="1">
    <citation type="submission" date="2018-01" db="EMBL/GenBank/DDBJ databases">
        <title>Rubneribacter badeniensis gen. nov., sp. nov., and Colonibacter rubneri, gen. nov., sp. nov., WGS of new members of the Eggerthellaceae.</title>
        <authorList>
            <person name="Danylec N."/>
            <person name="Stoll D.A."/>
            <person name="Doetsch A."/>
            <person name="Kulling S.E."/>
            <person name="Huch M."/>
        </authorList>
    </citation>
    <scope>NUCLEOTIDE SEQUENCE [LARGE SCALE GENOMIC DNA]</scope>
    <source>
        <strain evidence="3">ResAG-96</strain>
    </source>
</reference>
<sequence>MFCAGFAGIAKNHAIVPAAFDLVGERTLEGCVRADQLVRLQPGPGQADLSAVERIEKTFWSVLMKWPPAAHLAEQPYGFRDARSTSSSPTRAARARTRPATVG</sequence>
<evidence type="ECO:0000313" key="3">
    <source>
        <dbReference type="Proteomes" id="UP000236197"/>
    </source>
</evidence>